<dbReference type="InterPro" id="IPR030392">
    <property type="entry name" value="S74_ICA"/>
</dbReference>
<feature type="domain" description="Peptidase S74" evidence="3">
    <location>
        <begin position="79"/>
        <end position="177"/>
    </location>
</feature>
<gene>
    <name evidence="4" type="ORF">DXN05_10390</name>
</gene>
<dbReference type="PROSITE" id="PS51688">
    <property type="entry name" value="ICA"/>
    <property type="match status" value="1"/>
</dbReference>
<protein>
    <submittedName>
        <fullName evidence="4">Tail fiber domain-containing protein</fullName>
    </submittedName>
</protein>
<evidence type="ECO:0000313" key="4">
    <source>
        <dbReference type="EMBL" id="RFM27946.1"/>
    </source>
</evidence>
<organism evidence="4 5">
    <name type="scientific">Deminuibacter soli</name>
    <dbReference type="NCBI Taxonomy" id="2291815"/>
    <lineage>
        <taxon>Bacteria</taxon>
        <taxon>Pseudomonadati</taxon>
        <taxon>Bacteroidota</taxon>
        <taxon>Chitinophagia</taxon>
        <taxon>Chitinophagales</taxon>
        <taxon>Chitinophagaceae</taxon>
        <taxon>Deminuibacter</taxon>
    </lineage>
</organism>
<keyword evidence="2" id="KW-0732">Signal</keyword>
<dbReference type="RefSeq" id="WP_116847193.1">
    <property type="nucleotide sequence ID" value="NZ_QTJU01000003.1"/>
</dbReference>
<accession>A0A3E1NJ37</accession>
<feature type="signal peptide" evidence="2">
    <location>
        <begin position="1"/>
        <end position="22"/>
    </location>
</feature>
<evidence type="ECO:0000256" key="1">
    <source>
        <dbReference type="SAM" id="Coils"/>
    </source>
</evidence>
<sequence length="185" mass="20943">MKYSFKWTAAIALSAMHLGAAAQFTCKTKADSIKIVNNNHKIALLLNNSTKDVTGYLFNYKNERNGTTIILPYPVYCLSDIRLKENVTPEQPALDKLLRLSVIDFSYKYTQESKATRTGLIAQEVEQQFPLLVTEQKNYINNDSTAYKAVNYLDMVAVLVKALQEEDQKVATLQQEVADLKKKMP</sequence>
<dbReference type="OrthoDB" id="677228at2"/>
<keyword evidence="5" id="KW-1185">Reference proteome</keyword>
<dbReference type="Proteomes" id="UP000261284">
    <property type="component" value="Unassembled WGS sequence"/>
</dbReference>
<evidence type="ECO:0000313" key="5">
    <source>
        <dbReference type="Proteomes" id="UP000261284"/>
    </source>
</evidence>
<dbReference type="AlphaFoldDB" id="A0A3E1NJ37"/>
<evidence type="ECO:0000259" key="3">
    <source>
        <dbReference type="PROSITE" id="PS51688"/>
    </source>
</evidence>
<reference evidence="4 5" key="1">
    <citation type="submission" date="2018-08" db="EMBL/GenBank/DDBJ databases">
        <title>Chitinophagaceae sp. K23C18032701, a novel bacterium isolated from forest soil.</title>
        <authorList>
            <person name="Wang C."/>
        </authorList>
    </citation>
    <scope>NUCLEOTIDE SEQUENCE [LARGE SCALE GENOMIC DNA]</scope>
    <source>
        <strain evidence="4 5">K23C18032701</strain>
    </source>
</reference>
<proteinExistence type="predicted"/>
<name>A0A3E1NJ37_9BACT</name>
<feature type="coiled-coil region" evidence="1">
    <location>
        <begin position="156"/>
        <end position="183"/>
    </location>
</feature>
<keyword evidence="1" id="KW-0175">Coiled coil</keyword>
<dbReference type="Pfam" id="PF13884">
    <property type="entry name" value="Peptidase_S74"/>
    <property type="match status" value="1"/>
</dbReference>
<evidence type="ECO:0000256" key="2">
    <source>
        <dbReference type="SAM" id="SignalP"/>
    </source>
</evidence>
<dbReference type="EMBL" id="QTJU01000003">
    <property type="protein sequence ID" value="RFM27946.1"/>
    <property type="molecule type" value="Genomic_DNA"/>
</dbReference>
<comment type="caution">
    <text evidence="4">The sequence shown here is derived from an EMBL/GenBank/DDBJ whole genome shotgun (WGS) entry which is preliminary data.</text>
</comment>
<feature type="chain" id="PRO_5017781272" evidence="2">
    <location>
        <begin position="23"/>
        <end position="185"/>
    </location>
</feature>